<accession>A0A0R3S6A3</accession>
<dbReference type="Gene3D" id="1.10.490.10">
    <property type="entry name" value="Globins"/>
    <property type="match status" value="1"/>
</dbReference>
<proteinExistence type="predicted"/>
<sequence>MNYSCRKKTLRFIQVNMTLFYETIISVLESGINSLDDLGTFDPILYNLGRRHGKLELNIGFRLYYCISGMFHISHTISINSEMDRWNSINVDNVIILWRHLISGICKTTEVCIIANRCNVCKDDART</sequence>
<organism evidence="1 2">
    <name type="scientific">Elaeophora elaphi</name>
    <dbReference type="NCBI Taxonomy" id="1147741"/>
    <lineage>
        <taxon>Eukaryota</taxon>
        <taxon>Metazoa</taxon>
        <taxon>Ecdysozoa</taxon>
        <taxon>Nematoda</taxon>
        <taxon>Chromadorea</taxon>
        <taxon>Rhabditida</taxon>
        <taxon>Spirurina</taxon>
        <taxon>Spiruromorpha</taxon>
        <taxon>Filarioidea</taxon>
        <taxon>Onchocercidae</taxon>
        <taxon>Elaeophora</taxon>
    </lineage>
</organism>
<dbReference type="AlphaFoldDB" id="A0A0R3S6A3"/>
<dbReference type="WBParaSite" id="EEL_0001032501-mRNA-1">
    <property type="protein sequence ID" value="EEL_0001032501-mRNA-1"/>
    <property type="gene ID" value="EEL_0001032501"/>
</dbReference>
<protein>
    <submittedName>
        <fullName evidence="2">GLOBIN domain-containing protein</fullName>
    </submittedName>
</protein>
<dbReference type="InterPro" id="IPR009050">
    <property type="entry name" value="Globin-like_sf"/>
</dbReference>
<reference evidence="2" key="1">
    <citation type="submission" date="2017-02" db="UniProtKB">
        <authorList>
            <consortium name="WormBaseParasite"/>
        </authorList>
    </citation>
    <scope>IDENTIFICATION</scope>
</reference>
<dbReference type="STRING" id="1147741.A0A0R3S6A3"/>
<evidence type="ECO:0000313" key="2">
    <source>
        <dbReference type="WBParaSite" id="EEL_0001032501-mRNA-1"/>
    </source>
</evidence>
<dbReference type="InterPro" id="IPR012292">
    <property type="entry name" value="Globin/Proto"/>
</dbReference>
<evidence type="ECO:0000313" key="1">
    <source>
        <dbReference type="Proteomes" id="UP000050640"/>
    </source>
</evidence>
<dbReference type="GO" id="GO:0020037">
    <property type="term" value="F:heme binding"/>
    <property type="evidence" value="ECO:0007669"/>
    <property type="project" value="InterPro"/>
</dbReference>
<dbReference type="Proteomes" id="UP000050640">
    <property type="component" value="Unplaced"/>
</dbReference>
<name>A0A0R3S6A3_9BILA</name>
<dbReference type="GO" id="GO:0019825">
    <property type="term" value="F:oxygen binding"/>
    <property type="evidence" value="ECO:0007669"/>
    <property type="project" value="InterPro"/>
</dbReference>
<dbReference type="SUPFAM" id="SSF46458">
    <property type="entry name" value="Globin-like"/>
    <property type="match status" value="1"/>
</dbReference>
<keyword evidence="1" id="KW-1185">Reference proteome</keyword>